<comment type="caution">
    <text evidence="3">The sequence shown here is derived from an EMBL/GenBank/DDBJ whole genome shotgun (WGS) entry which is preliminary data.</text>
</comment>
<keyword evidence="1" id="KW-0175">Coiled coil</keyword>
<feature type="compositionally biased region" description="Basic residues" evidence="2">
    <location>
        <begin position="105"/>
        <end position="119"/>
    </location>
</feature>
<evidence type="ECO:0000313" key="3">
    <source>
        <dbReference type="EMBL" id="CAG4994464.1"/>
    </source>
</evidence>
<dbReference type="OrthoDB" id="7490061at2759"/>
<gene>
    <name evidence="3" type="ORF">PAPOLLO_LOCUS12632</name>
</gene>
<name>A0A8S3X1B3_PARAO</name>
<protein>
    <submittedName>
        <fullName evidence="3">(apollo) hypothetical protein</fullName>
    </submittedName>
</protein>
<feature type="region of interest" description="Disordered" evidence="2">
    <location>
        <begin position="97"/>
        <end position="119"/>
    </location>
</feature>
<evidence type="ECO:0000313" key="4">
    <source>
        <dbReference type="Proteomes" id="UP000691718"/>
    </source>
</evidence>
<dbReference type="EMBL" id="CAJQZP010000893">
    <property type="protein sequence ID" value="CAG4994464.1"/>
    <property type="molecule type" value="Genomic_DNA"/>
</dbReference>
<organism evidence="3 4">
    <name type="scientific">Parnassius apollo</name>
    <name type="common">Apollo butterfly</name>
    <name type="synonym">Papilio apollo</name>
    <dbReference type="NCBI Taxonomy" id="110799"/>
    <lineage>
        <taxon>Eukaryota</taxon>
        <taxon>Metazoa</taxon>
        <taxon>Ecdysozoa</taxon>
        <taxon>Arthropoda</taxon>
        <taxon>Hexapoda</taxon>
        <taxon>Insecta</taxon>
        <taxon>Pterygota</taxon>
        <taxon>Neoptera</taxon>
        <taxon>Endopterygota</taxon>
        <taxon>Lepidoptera</taxon>
        <taxon>Glossata</taxon>
        <taxon>Ditrysia</taxon>
        <taxon>Papilionoidea</taxon>
        <taxon>Papilionidae</taxon>
        <taxon>Parnassiinae</taxon>
        <taxon>Parnassini</taxon>
        <taxon>Parnassius</taxon>
        <taxon>Parnassius</taxon>
    </lineage>
</organism>
<dbReference type="Proteomes" id="UP000691718">
    <property type="component" value="Unassembled WGS sequence"/>
</dbReference>
<keyword evidence="4" id="KW-1185">Reference proteome</keyword>
<evidence type="ECO:0000256" key="2">
    <source>
        <dbReference type="SAM" id="MobiDB-lite"/>
    </source>
</evidence>
<feature type="coiled-coil region" evidence="1">
    <location>
        <begin position="37"/>
        <end position="81"/>
    </location>
</feature>
<proteinExistence type="predicted"/>
<reference evidence="3" key="1">
    <citation type="submission" date="2021-04" db="EMBL/GenBank/DDBJ databases">
        <authorList>
            <person name="Tunstrom K."/>
        </authorList>
    </citation>
    <scope>NUCLEOTIDE SEQUENCE</scope>
</reference>
<dbReference type="AlphaFoldDB" id="A0A8S3X1B3"/>
<evidence type="ECO:0000256" key="1">
    <source>
        <dbReference type="SAM" id="Coils"/>
    </source>
</evidence>
<accession>A0A8S3X1B3</accession>
<sequence>MKYKAVYDNKLLSQTMDDTATSVPDMSKYDSYDQELIANLKKLVEILTLQLSSAEEEIDNLTLEKNNLKQSNEELHELQKINILYKKLPTALQKNLRKNYLPQKKLTKRHKANKHKPSN</sequence>